<dbReference type="RefSeq" id="WP_321560641.1">
    <property type="nucleotide sequence ID" value="NZ_CP139558.1"/>
</dbReference>
<evidence type="ECO:0000313" key="2">
    <source>
        <dbReference type="Proteomes" id="UP001324380"/>
    </source>
</evidence>
<organism evidence="1 2">
    <name type="scientific">Mucilaginibacter sabulilitoris</name>
    <dbReference type="NCBI Taxonomy" id="1173583"/>
    <lineage>
        <taxon>Bacteria</taxon>
        <taxon>Pseudomonadati</taxon>
        <taxon>Bacteroidota</taxon>
        <taxon>Sphingobacteriia</taxon>
        <taxon>Sphingobacteriales</taxon>
        <taxon>Sphingobacteriaceae</taxon>
        <taxon>Mucilaginibacter</taxon>
    </lineage>
</organism>
<gene>
    <name evidence="1" type="ORF">SNE25_19335</name>
</gene>
<evidence type="ECO:0000313" key="1">
    <source>
        <dbReference type="EMBL" id="WPU91475.1"/>
    </source>
</evidence>
<name>A0ABZ0TIS0_9SPHI</name>
<dbReference type="EMBL" id="CP139558">
    <property type="protein sequence ID" value="WPU91475.1"/>
    <property type="molecule type" value="Genomic_DNA"/>
</dbReference>
<dbReference type="Gene3D" id="2.40.420.20">
    <property type="match status" value="1"/>
</dbReference>
<sequence>MHHKTYFILGFGVLLTVLDACTSVSPVADETVASIPVVSVSSPVTHTFNNSITFNGVTQYQQKAVIRAGIAGYVHHRGWKTGDMVKAGGIYCTITSKEQQALKHLDESGVLDKFKAPIPVVAGTGGIITAVNYQNGDYVTEGDILATLTQQSSLVVLVNVPVEYLDQVKAGTLCTVLLPDGRKLNTYLQAGLPSADATVQTQSFIVPVASTNLPEGANLKVSIPLSKPDQGMAVPVNAVQTDETQEHFWVFKLGKGNRAYKIAVTAGKISSDSLQEIQTDKIGMNDLIIVDGAYGLADSSTIKIQKQ</sequence>
<dbReference type="PANTHER" id="PTHR30469:SF33">
    <property type="entry name" value="SLR1207 PROTEIN"/>
    <property type="match status" value="1"/>
</dbReference>
<accession>A0ABZ0TIS0</accession>
<protein>
    <submittedName>
        <fullName evidence="1">HlyD family efflux transporter periplasmic adaptor subunit</fullName>
    </submittedName>
</protein>
<dbReference type="Proteomes" id="UP001324380">
    <property type="component" value="Chromosome"/>
</dbReference>
<dbReference type="PANTHER" id="PTHR30469">
    <property type="entry name" value="MULTIDRUG RESISTANCE PROTEIN MDTA"/>
    <property type="match status" value="1"/>
</dbReference>
<reference evidence="1 2" key="1">
    <citation type="submission" date="2023-11" db="EMBL/GenBank/DDBJ databases">
        <title>Analysis of the Genomes of Mucilaginibacter gossypii cycad 4 and M. sabulilitoris SNA2: microbes with the potential for plant growth promotion.</title>
        <authorList>
            <person name="Hirsch A.M."/>
            <person name="Humm E."/>
            <person name="Rubbi M."/>
            <person name="Del Vecchio G."/>
            <person name="Ha S.M."/>
            <person name="Pellegrini M."/>
            <person name="Gunsalus R.P."/>
        </authorList>
    </citation>
    <scope>NUCLEOTIDE SEQUENCE [LARGE SCALE GENOMIC DNA]</scope>
    <source>
        <strain evidence="1 2">SNA2</strain>
    </source>
</reference>
<proteinExistence type="predicted"/>
<dbReference type="SUPFAM" id="SSF111369">
    <property type="entry name" value="HlyD-like secretion proteins"/>
    <property type="match status" value="1"/>
</dbReference>
<keyword evidence="2" id="KW-1185">Reference proteome</keyword>
<dbReference type="Gene3D" id="2.40.50.100">
    <property type="match status" value="1"/>
</dbReference>